<proteinExistence type="predicted"/>
<evidence type="ECO:0000313" key="2">
    <source>
        <dbReference type="Proteomes" id="UP001172386"/>
    </source>
</evidence>
<keyword evidence="2" id="KW-1185">Reference proteome</keyword>
<dbReference type="EMBL" id="JAPDRQ010000019">
    <property type="protein sequence ID" value="KAJ9661933.1"/>
    <property type="molecule type" value="Genomic_DNA"/>
</dbReference>
<name>A0ACC3AGD6_9EURO</name>
<sequence>MALRPSYAAISQRAPPDQKDAVITAKHASFEHERLKLSERSIRLFQLQHGKNGLVSLRMTQFSADRRPPYKAISYTWGSNLNPKSILVNGKVFPLHVNLWQLLYHLRLKGENSFLWADALCINQFNLRERNFHVQLMGRIYEKAESVIVWLGLPSKDRTEINAINFVEEIGRYRKAHGDTMFTNLYLRPQHQHRWETLLRMCQHPYWQRTWIIQEFLFAPGVELLCGARSMQWKEYENLIDLLRRDPVFETHPTITSILRSRTTRLTLRRRAGSQSTLRELLQEYCDSTCTERHDKIYGILGLATDCAEDPETGIAQGITPDYEKDYVEVFLDALSCIKQSLPSEEVLPAAALLILQALHIKHSELAEYILQREKNVLSIQLSEYSLAIVPEYVSPVLKVWPAWTSTRDLQQKLEAYDWGQHIGYEVQRVLSNQQLTPQMPRIRRLSSTRTVHSTLADDFVSNVLEAANPCFDLSYLHNYPCEQDLVVPLEHIVQHPTDKLLHDNSLFSKPSLILEQNARSETLRLGFACTNVQRGDLILQFRGLDMTLIVRPIGHELKLVGKAMMVVNSNVHYEHAIDPICDTSIWASHCWCGHNPESLRLRSDPLSLAELLLKPS</sequence>
<organism evidence="1 2">
    <name type="scientific">Neophaeococcomyces mojaviensis</name>
    <dbReference type="NCBI Taxonomy" id="3383035"/>
    <lineage>
        <taxon>Eukaryota</taxon>
        <taxon>Fungi</taxon>
        <taxon>Dikarya</taxon>
        <taxon>Ascomycota</taxon>
        <taxon>Pezizomycotina</taxon>
        <taxon>Eurotiomycetes</taxon>
        <taxon>Chaetothyriomycetidae</taxon>
        <taxon>Chaetothyriales</taxon>
        <taxon>Chaetothyriales incertae sedis</taxon>
        <taxon>Neophaeococcomyces</taxon>
    </lineage>
</organism>
<gene>
    <name evidence="1" type="ORF">H2198_001685</name>
</gene>
<dbReference type="Proteomes" id="UP001172386">
    <property type="component" value="Unassembled WGS sequence"/>
</dbReference>
<evidence type="ECO:0000313" key="1">
    <source>
        <dbReference type="EMBL" id="KAJ9661933.1"/>
    </source>
</evidence>
<accession>A0ACC3AGD6</accession>
<protein>
    <submittedName>
        <fullName evidence="1">Uncharacterized protein</fullName>
    </submittedName>
</protein>
<comment type="caution">
    <text evidence="1">The sequence shown here is derived from an EMBL/GenBank/DDBJ whole genome shotgun (WGS) entry which is preliminary data.</text>
</comment>
<reference evidence="1" key="1">
    <citation type="submission" date="2022-10" db="EMBL/GenBank/DDBJ databases">
        <title>Culturing micro-colonial fungi from biological soil crusts in the Mojave desert and describing Neophaeococcomyces mojavensis, and introducing the new genera and species Taxawa tesnikishii.</title>
        <authorList>
            <person name="Kurbessoian T."/>
            <person name="Stajich J.E."/>
        </authorList>
    </citation>
    <scope>NUCLEOTIDE SEQUENCE</scope>
    <source>
        <strain evidence="1">JES_112</strain>
    </source>
</reference>